<protein>
    <recommendedName>
        <fullName evidence="5">SURF1-like protein</fullName>
    </recommendedName>
</protein>
<dbReference type="Proteomes" id="UP000250043">
    <property type="component" value="Unassembled WGS sequence"/>
</dbReference>
<reference evidence="6 7" key="1">
    <citation type="submission" date="2016-07" db="EMBL/GenBank/DDBJ databases">
        <title>Draft genome of the white-rot fungus Obba rivulosa 3A-2.</title>
        <authorList>
            <consortium name="DOE Joint Genome Institute"/>
            <person name="Miettinen O."/>
            <person name="Riley R."/>
            <person name="Acob R."/>
            <person name="Barry K."/>
            <person name="Cullen D."/>
            <person name="De Vries R."/>
            <person name="Hainaut M."/>
            <person name="Hatakka A."/>
            <person name="Henrissat B."/>
            <person name="Hilden K."/>
            <person name="Kuo R."/>
            <person name="Labutti K."/>
            <person name="Lipzen A."/>
            <person name="Makela M.R."/>
            <person name="Sandor L."/>
            <person name="Spatafora J.W."/>
            <person name="Grigoriev I.V."/>
            <person name="Hibbett D.S."/>
        </authorList>
    </citation>
    <scope>NUCLEOTIDE SEQUENCE [LARGE SCALE GENOMIC DNA]</scope>
    <source>
        <strain evidence="6 7">3A-2</strain>
    </source>
</reference>
<accession>A0A8E2AK87</accession>
<feature type="transmembrane region" description="Helical" evidence="5">
    <location>
        <begin position="50"/>
        <end position="71"/>
    </location>
</feature>
<comment type="similarity">
    <text evidence="5">Belongs to the SURF1 family.</text>
</comment>
<dbReference type="EMBL" id="KV722547">
    <property type="protein sequence ID" value="OCH86046.1"/>
    <property type="molecule type" value="Genomic_DNA"/>
</dbReference>
<keyword evidence="7" id="KW-1185">Reference proteome</keyword>
<evidence type="ECO:0000313" key="7">
    <source>
        <dbReference type="Proteomes" id="UP000250043"/>
    </source>
</evidence>
<dbReference type="PANTHER" id="PTHR23427">
    <property type="entry name" value="SURFEIT LOCUS PROTEIN"/>
    <property type="match status" value="1"/>
</dbReference>
<dbReference type="InterPro" id="IPR002994">
    <property type="entry name" value="Surf1/Shy1"/>
</dbReference>
<evidence type="ECO:0000256" key="5">
    <source>
        <dbReference type="RuleBase" id="RU363076"/>
    </source>
</evidence>
<keyword evidence="2 5" id="KW-0812">Transmembrane</keyword>
<comment type="function">
    <text evidence="5">Probably involved in the biogenesis of the COX complex.</text>
</comment>
<dbReference type="CDD" id="cd06662">
    <property type="entry name" value="SURF1"/>
    <property type="match status" value="1"/>
</dbReference>
<evidence type="ECO:0000313" key="6">
    <source>
        <dbReference type="EMBL" id="OCH86046.1"/>
    </source>
</evidence>
<keyword evidence="3 5" id="KW-1133">Transmembrane helix</keyword>
<dbReference type="InterPro" id="IPR045214">
    <property type="entry name" value="Surf1/Surf4"/>
</dbReference>
<keyword evidence="5" id="KW-0496">Mitochondrion</keyword>
<name>A0A8E2AK87_9APHY</name>
<evidence type="ECO:0000256" key="3">
    <source>
        <dbReference type="ARBA" id="ARBA00022989"/>
    </source>
</evidence>
<organism evidence="6 7">
    <name type="scientific">Obba rivulosa</name>
    <dbReference type="NCBI Taxonomy" id="1052685"/>
    <lineage>
        <taxon>Eukaryota</taxon>
        <taxon>Fungi</taxon>
        <taxon>Dikarya</taxon>
        <taxon>Basidiomycota</taxon>
        <taxon>Agaricomycotina</taxon>
        <taxon>Agaricomycetes</taxon>
        <taxon>Polyporales</taxon>
        <taxon>Gelatoporiaceae</taxon>
        <taxon>Obba</taxon>
    </lineage>
</organism>
<dbReference type="Pfam" id="PF02104">
    <property type="entry name" value="SURF1"/>
    <property type="match status" value="1"/>
</dbReference>
<keyword evidence="5" id="KW-0999">Mitochondrion inner membrane</keyword>
<proteinExistence type="inferred from homology"/>
<dbReference type="GO" id="GO:0005743">
    <property type="term" value="C:mitochondrial inner membrane"/>
    <property type="evidence" value="ECO:0007669"/>
    <property type="project" value="UniProtKB-SubCell"/>
</dbReference>
<dbReference type="PROSITE" id="PS50895">
    <property type="entry name" value="SURF1"/>
    <property type="match status" value="1"/>
</dbReference>
<evidence type="ECO:0000256" key="1">
    <source>
        <dbReference type="ARBA" id="ARBA00004370"/>
    </source>
</evidence>
<evidence type="ECO:0000256" key="2">
    <source>
        <dbReference type="ARBA" id="ARBA00022692"/>
    </source>
</evidence>
<dbReference type="AlphaFoldDB" id="A0A8E2AK87"/>
<comment type="subcellular location">
    <subcellularLocation>
        <location evidence="1">Membrane</location>
    </subcellularLocation>
    <subcellularLocation>
        <location evidence="5">Mitochondrion inner membrane</location>
        <topology evidence="5">Multi-pass membrane protein</topology>
    </subcellularLocation>
</comment>
<feature type="transmembrane region" description="Helical" evidence="5">
    <location>
        <begin position="265"/>
        <end position="284"/>
    </location>
</feature>
<keyword evidence="4 5" id="KW-0472">Membrane</keyword>
<dbReference type="PANTHER" id="PTHR23427:SF2">
    <property type="entry name" value="SURFEIT LOCUS PROTEIN 1"/>
    <property type="match status" value="1"/>
</dbReference>
<evidence type="ECO:0000256" key="4">
    <source>
        <dbReference type="ARBA" id="ARBA00023136"/>
    </source>
</evidence>
<dbReference type="OrthoDB" id="10040024at2759"/>
<dbReference type="GO" id="GO:0033617">
    <property type="term" value="P:mitochondrial respiratory chain complex IV assembly"/>
    <property type="evidence" value="ECO:0007669"/>
    <property type="project" value="TreeGrafter"/>
</dbReference>
<sequence length="294" mass="33122">MFSAFRSTFWRNAAWISRRPPKSRVSTFTRSESTSSTSSGPTYKAKREPFITPVLALVGFIPIFTFALGTWQVKRLKWKVDLIDELQEKMEREPIQLPRNVNLAVLPEFVFRKVRLTGRWDMAHAILLGPRVRDGTQGHHLVVPLVRSNGSTVLVDRGFISADHADSALQSQEDGEVEVYGMLRMSSARNMFTPDNVPGKGEWHWADVDALAEYAGGQEANVQPVLIEEIFEGHSGDAAFRLSRGIPIGKLPLVDIRNSHMSYVATWYSLSAFTAFMLVRLILARRRARAALPR</sequence>
<gene>
    <name evidence="6" type="ORF">OBBRIDRAFT_797557</name>
</gene>